<evidence type="ECO:0008006" key="4">
    <source>
        <dbReference type="Google" id="ProtNLM"/>
    </source>
</evidence>
<proteinExistence type="predicted"/>
<name>A0A4Z2C8U2_9TELE</name>
<evidence type="ECO:0000313" key="2">
    <source>
        <dbReference type="EMBL" id="TNN00653.1"/>
    </source>
</evidence>
<dbReference type="AlphaFoldDB" id="A0A4Z2C8U2"/>
<reference evidence="2 3" key="1">
    <citation type="submission" date="2019-04" db="EMBL/GenBank/DDBJ databases">
        <title>The sequence and de novo assembly of Takifugu bimaculatus genome using PacBio and Hi-C technologies.</title>
        <authorList>
            <person name="Xu P."/>
            <person name="Liu B."/>
            <person name="Zhou Z."/>
        </authorList>
    </citation>
    <scope>NUCLEOTIDE SEQUENCE [LARGE SCALE GENOMIC DNA]</scope>
    <source>
        <strain evidence="2">TB-2018</strain>
        <tissue evidence="2">Muscle</tissue>
    </source>
</reference>
<keyword evidence="1" id="KW-0732">Signal</keyword>
<feature type="chain" id="PRO_5021365233" description="UPAR/Ly6 domain-containing protein" evidence="1">
    <location>
        <begin position="22"/>
        <end position="121"/>
    </location>
</feature>
<evidence type="ECO:0000256" key="1">
    <source>
        <dbReference type="SAM" id="SignalP"/>
    </source>
</evidence>
<dbReference type="Proteomes" id="UP000516260">
    <property type="component" value="Chromosome 12"/>
</dbReference>
<keyword evidence="3" id="KW-1185">Reference proteome</keyword>
<sequence length="121" mass="13334">MKSGLGLFLLVCLGVFRAGLGLRCYNCSDNTGRCENVQECTYEDSCISLSEGDVPVHLQIQVPMLQQQPVQLRQWRYHGDACPGSGQLAAEHLVVLELNGAEALALSQLFCFQTHSFCQQT</sequence>
<evidence type="ECO:0000313" key="3">
    <source>
        <dbReference type="Proteomes" id="UP000516260"/>
    </source>
</evidence>
<comment type="caution">
    <text evidence="2">The sequence shown here is derived from an EMBL/GenBank/DDBJ whole genome shotgun (WGS) entry which is preliminary data.</text>
</comment>
<protein>
    <recommendedName>
        <fullName evidence="4">UPAR/Ly6 domain-containing protein</fullName>
    </recommendedName>
</protein>
<accession>A0A4Z2C8U2</accession>
<gene>
    <name evidence="2" type="ORF">fugu_011899</name>
</gene>
<organism evidence="2 3">
    <name type="scientific">Takifugu bimaculatus</name>
    <dbReference type="NCBI Taxonomy" id="433685"/>
    <lineage>
        <taxon>Eukaryota</taxon>
        <taxon>Metazoa</taxon>
        <taxon>Chordata</taxon>
        <taxon>Craniata</taxon>
        <taxon>Vertebrata</taxon>
        <taxon>Euteleostomi</taxon>
        <taxon>Actinopterygii</taxon>
        <taxon>Neopterygii</taxon>
        <taxon>Teleostei</taxon>
        <taxon>Neoteleostei</taxon>
        <taxon>Acanthomorphata</taxon>
        <taxon>Eupercaria</taxon>
        <taxon>Tetraodontiformes</taxon>
        <taxon>Tetradontoidea</taxon>
        <taxon>Tetraodontidae</taxon>
        <taxon>Takifugu</taxon>
    </lineage>
</organism>
<dbReference type="EMBL" id="SWLE01000004">
    <property type="protein sequence ID" value="TNN00653.1"/>
    <property type="molecule type" value="Genomic_DNA"/>
</dbReference>
<feature type="signal peptide" evidence="1">
    <location>
        <begin position="1"/>
        <end position="21"/>
    </location>
</feature>